<evidence type="ECO:0000256" key="3">
    <source>
        <dbReference type="ARBA" id="ARBA00011720"/>
    </source>
</evidence>
<keyword evidence="8" id="KW-0472">Membrane</keyword>
<evidence type="ECO:0000256" key="2">
    <source>
        <dbReference type="ARBA" id="ARBA00007984"/>
    </source>
</evidence>
<organism evidence="12">
    <name type="scientific">Homo sapiens</name>
    <name type="common">Human</name>
    <dbReference type="NCBI Taxonomy" id="9606"/>
    <lineage>
        <taxon>Eukaryota</taxon>
        <taxon>Metazoa</taxon>
        <taxon>Chordata</taxon>
        <taxon>Craniata</taxon>
        <taxon>Vertebrata</taxon>
        <taxon>Euteleostomi</taxon>
        <taxon>Mammalia</taxon>
        <taxon>Eutheria</taxon>
        <taxon>Euarchontoglires</taxon>
        <taxon>Primates</taxon>
        <taxon>Haplorrhini</taxon>
        <taxon>Catarrhini</taxon>
        <taxon>Hominidae</taxon>
        <taxon>Homo</taxon>
    </lineage>
</organism>
<accession>B4DKI3</accession>
<evidence type="ECO:0000256" key="4">
    <source>
        <dbReference type="ARBA" id="ARBA00022692"/>
    </source>
</evidence>
<evidence type="ECO:0000256" key="6">
    <source>
        <dbReference type="ARBA" id="ARBA00022824"/>
    </source>
</evidence>
<feature type="compositionally biased region" description="Gly residues" evidence="11">
    <location>
        <begin position="20"/>
        <end position="31"/>
    </location>
</feature>
<proteinExistence type="evidence at transcript level"/>
<evidence type="ECO:0000256" key="1">
    <source>
        <dbReference type="ARBA" id="ARBA00004477"/>
    </source>
</evidence>
<feature type="region of interest" description="Disordered" evidence="11">
    <location>
        <begin position="70"/>
        <end position="108"/>
    </location>
</feature>
<dbReference type="InterPro" id="IPR019308">
    <property type="entry name" value="TMEM214"/>
</dbReference>
<evidence type="ECO:0000256" key="5">
    <source>
        <dbReference type="ARBA" id="ARBA00022703"/>
    </source>
</evidence>
<evidence type="ECO:0000256" key="8">
    <source>
        <dbReference type="ARBA" id="ARBA00023136"/>
    </source>
</evidence>
<dbReference type="PeptideAtlas" id="B4DKI3"/>
<dbReference type="EMBL" id="AK296575">
    <property type="protein sequence ID" value="BAG59195.1"/>
    <property type="molecule type" value="mRNA"/>
</dbReference>
<comment type="similarity">
    <text evidence="2">Belongs to the TMEM214 family.</text>
</comment>
<dbReference type="Pfam" id="PF10151">
    <property type="entry name" value="TMEM214"/>
    <property type="match status" value="1"/>
</dbReference>
<comment type="subunit">
    <text evidence="3">Constitutively interacts with CASP4; required for the localization of procaspase 4 to the ER.</text>
</comment>
<dbReference type="GO" id="GO:0005789">
    <property type="term" value="C:endoplasmic reticulum membrane"/>
    <property type="evidence" value="ECO:0007669"/>
    <property type="project" value="UniProtKB-SubCell"/>
</dbReference>
<evidence type="ECO:0000256" key="7">
    <source>
        <dbReference type="ARBA" id="ARBA00022989"/>
    </source>
</evidence>
<dbReference type="PANTHER" id="PTHR13448">
    <property type="entry name" value="TRANSMEMBRANE PROTEIN 214"/>
    <property type="match status" value="1"/>
</dbReference>
<sequence>MATKTAGVGRWEVVKKGRRPGVGAGAGGRGGGRNRRALGEANGVWKYDLTPAIQTTSTLYERGFENIMKRQNKEQVPPPAVEPKKPGNKKQPKKVATPPNQNQKQGRFRSLTECLTVDPLSASVWRQLYPKHLSQSSLLLEHLLSSWEQIPKKVQKSLQETIQSLKLTNQELLRKGSSNNQDVVTCDMACKGLLQQVQGPRLPWTRLLLLLLVFAVGFLCHDLRSHSSFQASLTGRLLRSSGFLPASQQACAKLYSYSLQGYSWLGETLPLWGSHLLTVVRPSLQLAWAHTNATVSFLSAHCASHLAWFGDSLTSLSLRGYRSSSPIP</sequence>
<keyword evidence="9" id="KW-0325">Glycoprotein</keyword>
<dbReference type="PANTHER" id="PTHR13448:SF0">
    <property type="entry name" value="TRANSMEMBRANE PROTEIN 214"/>
    <property type="match status" value="1"/>
</dbReference>
<evidence type="ECO:0000256" key="11">
    <source>
        <dbReference type="SAM" id="MobiDB-lite"/>
    </source>
</evidence>
<keyword evidence="4" id="KW-0812">Transmembrane</keyword>
<keyword evidence="7" id="KW-1133">Transmembrane helix</keyword>
<dbReference type="AlphaFoldDB" id="B4DKI3"/>
<keyword evidence="6" id="KW-0256">Endoplasmic reticulum</keyword>
<evidence type="ECO:0000256" key="9">
    <source>
        <dbReference type="ARBA" id="ARBA00023180"/>
    </source>
</evidence>
<name>B4DKI3_HUMAN</name>
<evidence type="ECO:0000256" key="10">
    <source>
        <dbReference type="ARBA" id="ARBA00024938"/>
    </source>
</evidence>
<reference evidence="12" key="1">
    <citation type="submission" date="2007-10" db="EMBL/GenBank/DDBJ databases">
        <title>NEDO human cDNA sequencing project focused on splicing variants.</title>
        <authorList>
            <person name="Wakamatsu A."/>
            <person name="Yamamoto J."/>
            <person name="Kimura K."/>
            <person name="Ishii S."/>
            <person name="Watanabe K."/>
            <person name="Sugiyama A."/>
            <person name="Murakawa K."/>
            <person name="Kaida T."/>
            <person name="Tsuchiya K."/>
            <person name="Fukuzumi Y."/>
            <person name="Kumagai A."/>
            <person name="Oishi Y."/>
            <person name="Yamamoto S."/>
            <person name="Ono Y."/>
            <person name="Komori Y."/>
            <person name="Yamazaki M."/>
            <person name="Kisu Y."/>
            <person name="Nishikawa T."/>
            <person name="Sugano S."/>
            <person name="Nomura N."/>
            <person name="Isogai T."/>
        </authorList>
    </citation>
    <scope>NUCLEOTIDE SEQUENCE</scope>
    <source>
        <tissue evidence="12">Cervix</tissue>
    </source>
</reference>
<comment type="function">
    <text evidence="10">Critical mediator, in cooperation with CASP4, of endoplasmic reticulum-stress induced apoptosis. Required or the activation of CASP4 following endoplasmic reticulum stress.</text>
</comment>
<keyword evidence="5" id="KW-0053">Apoptosis</keyword>
<protein>
    <submittedName>
        <fullName evidence="12">cDNA FLJ58194</fullName>
    </submittedName>
</protein>
<dbReference type="GO" id="GO:0006915">
    <property type="term" value="P:apoptotic process"/>
    <property type="evidence" value="ECO:0007669"/>
    <property type="project" value="UniProtKB-KW"/>
</dbReference>
<evidence type="ECO:0000313" key="12">
    <source>
        <dbReference type="EMBL" id="BAG59195.1"/>
    </source>
</evidence>
<comment type="subcellular location">
    <subcellularLocation>
        <location evidence="1">Endoplasmic reticulum membrane</location>
        <topology evidence="1">Multi-pass membrane protein</topology>
    </subcellularLocation>
</comment>
<feature type="region of interest" description="Disordered" evidence="11">
    <location>
        <begin position="1"/>
        <end position="37"/>
    </location>
</feature>